<dbReference type="RefSeq" id="WP_039140722.1">
    <property type="nucleotide sequence ID" value="NZ_JSVC01000015.1"/>
</dbReference>
<sequence length="267" mass="30152">MNLSTVRLVVTDIDGTLLDSRHKLSNDFYPTFSQLKSKGILFSAASGRQLFNLQKRFEPIVEDVIFISENGSYVVYRNEELLVQAMPAAVTRELLATALGIAGAYPILCGKKKAYVQHTNPEFISNVELYYEKYEVVPDLLQVTDDEFLKIAICDLVGSSVNSYGYFKDREDELQVKISGKIWLDLSHKLANKGRALEVVQQRFGISAEDTMVFGDYLNDLEMMSKAHFSFAVENAHPDIKKAARYRAKSNDENGVVEMLQQMVNLD</sequence>
<dbReference type="PANTHER" id="PTHR10000:SF8">
    <property type="entry name" value="HAD SUPERFAMILY HYDROLASE-LIKE, TYPE 3"/>
    <property type="match status" value="1"/>
</dbReference>
<dbReference type="PANTHER" id="PTHR10000">
    <property type="entry name" value="PHOSPHOSERINE PHOSPHATASE"/>
    <property type="match status" value="1"/>
</dbReference>
<dbReference type="InterPro" id="IPR023214">
    <property type="entry name" value="HAD_sf"/>
</dbReference>
<dbReference type="Gene3D" id="3.30.1240.10">
    <property type="match status" value="1"/>
</dbReference>
<evidence type="ECO:0000313" key="1">
    <source>
        <dbReference type="EMBL" id="KIC94112.1"/>
    </source>
</evidence>
<dbReference type="GO" id="GO:0016791">
    <property type="term" value="F:phosphatase activity"/>
    <property type="evidence" value="ECO:0007669"/>
    <property type="project" value="UniProtKB-ARBA"/>
</dbReference>
<dbReference type="Pfam" id="PF08282">
    <property type="entry name" value="Hydrolase_3"/>
    <property type="match status" value="1"/>
</dbReference>
<dbReference type="InterPro" id="IPR000150">
    <property type="entry name" value="Cof"/>
</dbReference>
<dbReference type="SFLD" id="SFLDS00003">
    <property type="entry name" value="Haloacid_Dehalogenase"/>
    <property type="match status" value="1"/>
</dbReference>
<dbReference type="STRING" id="1349421.OI18_14045"/>
<comment type="caution">
    <text evidence="1">The sequence shown here is derived from an EMBL/GenBank/DDBJ whole genome shotgun (WGS) entry which is preliminary data.</text>
</comment>
<dbReference type="NCBIfam" id="TIGR01484">
    <property type="entry name" value="HAD-SF-IIB"/>
    <property type="match status" value="1"/>
</dbReference>
<evidence type="ECO:0000313" key="2">
    <source>
        <dbReference type="Proteomes" id="UP000031408"/>
    </source>
</evidence>
<dbReference type="CDD" id="cd07518">
    <property type="entry name" value="HAD_YbiV-Like"/>
    <property type="match status" value="1"/>
</dbReference>
<accession>A0A0C1L294</accession>
<keyword evidence="2" id="KW-1185">Reference proteome</keyword>
<protein>
    <submittedName>
        <fullName evidence="1">HAD family hydrolase</fullName>
    </submittedName>
</protein>
<dbReference type="NCBIfam" id="TIGR00099">
    <property type="entry name" value="Cof-subfamily"/>
    <property type="match status" value="1"/>
</dbReference>
<dbReference type="GO" id="GO:0000287">
    <property type="term" value="F:magnesium ion binding"/>
    <property type="evidence" value="ECO:0007669"/>
    <property type="project" value="TreeGrafter"/>
</dbReference>
<dbReference type="InterPro" id="IPR006379">
    <property type="entry name" value="HAD-SF_hydro_IIB"/>
</dbReference>
<gene>
    <name evidence="1" type="ORF">OI18_14045</name>
</gene>
<dbReference type="EMBL" id="JSVC01000015">
    <property type="protein sequence ID" value="KIC94112.1"/>
    <property type="molecule type" value="Genomic_DNA"/>
</dbReference>
<name>A0A0C1L294_9BACT</name>
<organism evidence="1 2">
    <name type="scientific">Flavihumibacter solisilvae</name>
    <dbReference type="NCBI Taxonomy" id="1349421"/>
    <lineage>
        <taxon>Bacteria</taxon>
        <taxon>Pseudomonadati</taxon>
        <taxon>Bacteroidota</taxon>
        <taxon>Chitinophagia</taxon>
        <taxon>Chitinophagales</taxon>
        <taxon>Chitinophagaceae</taxon>
        <taxon>Flavihumibacter</taxon>
    </lineage>
</organism>
<dbReference type="OrthoDB" id="9814970at2"/>
<dbReference type="InterPro" id="IPR036412">
    <property type="entry name" value="HAD-like_sf"/>
</dbReference>
<dbReference type="AlphaFoldDB" id="A0A0C1L294"/>
<dbReference type="GO" id="GO:0005829">
    <property type="term" value="C:cytosol"/>
    <property type="evidence" value="ECO:0007669"/>
    <property type="project" value="TreeGrafter"/>
</dbReference>
<reference evidence="1 2" key="1">
    <citation type="submission" date="2014-11" db="EMBL/GenBank/DDBJ databases">
        <title>Genome sequence of Flavihumibacter solisilvae 3-3.</title>
        <authorList>
            <person name="Zhou G."/>
            <person name="Li M."/>
            <person name="Wang G."/>
        </authorList>
    </citation>
    <scope>NUCLEOTIDE SEQUENCE [LARGE SCALE GENOMIC DNA]</scope>
    <source>
        <strain evidence="1 2">3-3</strain>
    </source>
</reference>
<dbReference type="SFLD" id="SFLDG01140">
    <property type="entry name" value="C2.B:_Phosphomannomutase_and_P"/>
    <property type="match status" value="1"/>
</dbReference>
<dbReference type="Proteomes" id="UP000031408">
    <property type="component" value="Unassembled WGS sequence"/>
</dbReference>
<proteinExistence type="predicted"/>
<keyword evidence="1" id="KW-0378">Hydrolase</keyword>
<dbReference type="Gene3D" id="3.40.50.1000">
    <property type="entry name" value="HAD superfamily/HAD-like"/>
    <property type="match status" value="1"/>
</dbReference>
<dbReference type="SUPFAM" id="SSF56784">
    <property type="entry name" value="HAD-like"/>
    <property type="match status" value="1"/>
</dbReference>